<evidence type="ECO:0000313" key="3">
    <source>
        <dbReference type="EMBL" id="PMD36890.1"/>
    </source>
</evidence>
<accession>A0A2J6REE5</accession>
<dbReference type="InterPro" id="IPR058252">
    <property type="entry name" value="zf_Tbcl_4"/>
</dbReference>
<dbReference type="Pfam" id="PF26647">
    <property type="entry name" value="zf_Tbcl_3"/>
    <property type="match status" value="1"/>
</dbReference>
<dbReference type="Proteomes" id="UP000235786">
    <property type="component" value="Unassembled WGS sequence"/>
</dbReference>
<evidence type="ECO:0000313" key="4">
    <source>
        <dbReference type="Proteomes" id="UP000235786"/>
    </source>
</evidence>
<reference evidence="3 4" key="1">
    <citation type="submission" date="2016-04" db="EMBL/GenBank/DDBJ databases">
        <title>A degradative enzymes factory behind the ericoid mycorrhizal symbiosis.</title>
        <authorList>
            <consortium name="DOE Joint Genome Institute"/>
            <person name="Martino E."/>
            <person name="Morin E."/>
            <person name="Grelet G."/>
            <person name="Kuo A."/>
            <person name="Kohler A."/>
            <person name="Daghino S."/>
            <person name="Barry K."/>
            <person name="Choi C."/>
            <person name="Cichocki N."/>
            <person name="Clum A."/>
            <person name="Copeland A."/>
            <person name="Hainaut M."/>
            <person name="Haridas S."/>
            <person name="Labutti K."/>
            <person name="Lindquist E."/>
            <person name="Lipzen A."/>
            <person name="Khouja H.-R."/>
            <person name="Murat C."/>
            <person name="Ohm R."/>
            <person name="Olson A."/>
            <person name="Spatafora J."/>
            <person name="Veneault-Fourrey C."/>
            <person name="Henrissat B."/>
            <person name="Grigoriev I."/>
            <person name="Martin F."/>
            <person name="Perotto S."/>
        </authorList>
    </citation>
    <scope>NUCLEOTIDE SEQUENCE [LARGE SCALE GENOMIC DNA]</scope>
    <source>
        <strain evidence="3 4">F</strain>
    </source>
</reference>
<dbReference type="InterPro" id="IPR038883">
    <property type="entry name" value="AN11006-like"/>
</dbReference>
<gene>
    <name evidence="3" type="ORF">L207DRAFT_586577</name>
</gene>
<feature type="domain" description="Probable treble clef zinc finger" evidence="1">
    <location>
        <begin position="25"/>
        <end position="64"/>
    </location>
</feature>
<dbReference type="EMBL" id="KZ613950">
    <property type="protein sequence ID" value="PMD36890.1"/>
    <property type="molecule type" value="Genomic_DNA"/>
</dbReference>
<dbReference type="Pfam" id="PF26648">
    <property type="entry name" value="zf_Tbcl_4"/>
    <property type="match status" value="1"/>
</dbReference>
<evidence type="ECO:0000259" key="1">
    <source>
        <dbReference type="Pfam" id="PF26647"/>
    </source>
</evidence>
<dbReference type="PANTHER" id="PTHR42085">
    <property type="entry name" value="F-BOX DOMAIN-CONTAINING PROTEIN"/>
    <property type="match status" value="1"/>
</dbReference>
<sequence>MAYDPAVRGQFACSHLLNCPLHDNERTKTCYGYSKKGNACVNKAIEPPVPGTLPMCKVHRTQLKVATLCRARLPCGYECGQPCEWRTHMFQMCPDHLDIPMSCYFLKIPMEMRLRIYGLLLPDARIPARLTGAFPLRASGERCYMEVLRVNRQIHDEATGLLYGTGIFNIEISANGLAMCNRADPSGQTANYYNPGNLYNPRNPGLNLTFPATGHANNGPHGGHALQDYQMQLMLLEQQNKKRLCWARQEQDSIVCSTSNIPPPSPTHPPTQPFIHYPIPCTTTTSTSGPIWTAPLAPRYFNKIHHFHITFLFPSTTQLHTTYPLAPFLASARLYDYSDKIHSLIGRLLQLTHPISTLSLRIKFSDTYATRSSAIYAAQFLLRPFRRLSNIRNPSISAIKMSPYQSGPEIDILSPLPPLPLPLPYPPPSTSAPSIEETNLHAFLRSWKEDLKAEMPVMRRGSRVFDAYWKLEALVKGVRDHYRGCDLGWGRMEELLGVARVAREDGDELGFRVVWENIVGTWLGYLEEQRRWEREVEEQIDGIMGVVWRDEGEESSGNDVFGALGNYEAVENGDWNGEGKGKGKEKCIVID</sequence>
<name>A0A2J6REE5_HYAVF</name>
<protein>
    <submittedName>
        <fullName evidence="3">Uncharacterized protein</fullName>
    </submittedName>
</protein>
<dbReference type="OrthoDB" id="5600002at2759"/>
<proteinExistence type="predicted"/>
<feature type="domain" description="Probable treble clef zinc finger fungi" evidence="2">
    <location>
        <begin position="66"/>
        <end position="100"/>
    </location>
</feature>
<dbReference type="InterPro" id="IPR058251">
    <property type="entry name" value="zf_Tbcl_3"/>
</dbReference>
<dbReference type="PANTHER" id="PTHR42085:SF2">
    <property type="entry name" value="F-BOX DOMAIN-CONTAINING PROTEIN"/>
    <property type="match status" value="1"/>
</dbReference>
<dbReference type="AlphaFoldDB" id="A0A2J6REE5"/>
<evidence type="ECO:0000259" key="2">
    <source>
        <dbReference type="Pfam" id="PF26648"/>
    </source>
</evidence>
<keyword evidence="4" id="KW-1185">Reference proteome</keyword>
<organism evidence="3 4">
    <name type="scientific">Hyaloscypha variabilis (strain UAMH 11265 / GT02V1 / F)</name>
    <name type="common">Meliniomyces variabilis</name>
    <dbReference type="NCBI Taxonomy" id="1149755"/>
    <lineage>
        <taxon>Eukaryota</taxon>
        <taxon>Fungi</taxon>
        <taxon>Dikarya</taxon>
        <taxon>Ascomycota</taxon>
        <taxon>Pezizomycotina</taxon>
        <taxon>Leotiomycetes</taxon>
        <taxon>Helotiales</taxon>
        <taxon>Hyaloscyphaceae</taxon>
        <taxon>Hyaloscypha</taxon>
        <taxon>Hyaloscypha variabilis</taxon>
    </lineage>
</organism>